<proteinExistence type="predicted"/>
<name>A0A0B0PNH3_GOSAR</name>
<dbReference type="Proteomes" id="UP000032142">
    <property type="component" value="Unassembled WGS sequence"/>
</dbReference>
<dbReference type="AlphaFoldDB" id="A0A0B0PNH3"/>
<feature type="region of interest" description="Disordered" evidence="1">
    <location>
        <begin position="1"/>
        <end position="21"/>
    </location>
</feature>
<evidence type="ECO:0000313" key="2">
    <source>
        <dbReference type="EMBL" id="KHG26550.1"/>
    </source>
</evidence>
<sequence length="21" mass="2270">MQLIKSDTNSCPKLPLPLSPS</sequence>
<organism evidence="2 3">
    <name type="scientific">Gossypium arboreum</name>
    <name type="common">Tree cotton</name>
    <name type="synonym">Gossypium nanking</name>
    <dbReference type="NCBI Taxonomy" id="29729"/>
    <lineage>
        <taxon>Eukaryota</taxon>
        <taxon>Viridiplantae</taxon>
        <taxon>Streptophyta</taxon>
        <taxon>Embryophyta</taxon>
        <taxon>Tracheophyta</taxon>
        <taxon>Spermatophyta</taxon>
        <taxon>Magnoliopsida</taxon>
        <taxon>eudicotyledons</taxon>
        <taxon>Gunneridae</taxon>
        <taxon>Pentapetalae</taxon>
        <taxon>rosids</taxon>
        <taxon>malvids</taxon>
        <taxon>Malvales</taxon>
        <taxon>Malvaceae</taxon>
        <taxon>Malvoideae</taxon>
        <taxon>Gossypium</taxon>
    </lineage>
</organism>
<reference evidence="3" key="1">
    <citation type="submission" date="2014-09" db="EMBL/GenBank/DDBJ databases">
        <authorList>
            <person name="Mudge J."/>
            <person name="Ramaraj T."/>
            <person name="Lindquist I.E."/>
            <person name="Bharti A.K."/>
            <person name="Sundararajan A."/>
            <person name="Cameron C.T."/>
            <person name="Woodward J.E."/>
            <person name="May G.D."/>
            <person name="Brubaker C."/>
            <person name="Broadhvest J."/>
            <person name="Wilkins T.A."/>
        </authorList>
    </citation>
    <scope>NUCLEOTIDE SEQUENCE</scope>
    <source>
        <strain evidence="3">cv. AKA8401</strain>
    </source>
</reference>
<evidence type="ECO:0000256" key="1">
    <source>
        <dbReference type="SAM" id="MobiDB-lite"/>
    </source>
</evidence>
<keyword evidence="3" id="KW-1185">Reference proteome</keyword>
<evidence type="ECO:0000313" key="3">
    <source>
        <dbReference type="Proteomes" id="UP000032142"/>
    </source>
</evidence>
<gene>
    <name evidence="2" type="ORF">F383_01168</name>
</gene>
<protein>
    <submittedName>
        <fullName evidence="2">Uncharacterized protein</fullName>
    </submittedName>
</protein>
<dbReference type="EMBL" id="KN437219">
    <property type="protein sequence ID" value="KHG26550.1"/>
    <property type="molecule type" value="Genomic_DNA"/>
</dbReference>
<accession>A0A0B0PNH3</accession>